<dbReference type="EMBL" id="MU864351">
    <property type="protein sequence ID" value="KAK4193259.1"/>
    <property type="molecule type" value="Genomic_DNA"/>
</dbReference>
<keyword evidence="13" id="KW-1185">Reference proteome</keyword>
<accession>A0AAN6X3N9</accession>
<feature type="domain" description="Essential protein Yae1 N-terminal" evidence="11">
    <location>
        <begin position="91"/>
        <end position="129"/>
    </location>
</feature>
<reference evidence="12" key="2">
    <citation type="submission" date="2023-05" db="EMBL/GenBank/DDBJ databases">
        <authorList>
            <consortium name="Lawrence Berkeley National Laboratory"/>
            <person name="Steindorff A."/>
            <person name="Hensen N."/>
            <person name="Bonometti L."/>
            <person name="Westerberg I."/>
            <person name="Brannstrom I.O."/>
            <person name="Guillou S."/>
            <person name="Cros-Aarteil S."/>
            <person name="Calhoun S."/>
            <person name="Haridas S."/>
            <person name="Kuo A."/>
            <person name="Mondo S."/>
            <person name="Pangilinan J."/>
            <person name="Riley R."/>
            <person name="Labutti K."/>
            <person name="Andreopoulos B."/>
            <person name="Lipzen A."/>
            <person name="Chen C."/>
            <person name="Yanf M."/>
            <person name="Daum C."/>
            <person name="Ng V."/>
            <person name="Clum A."/>
            <person name="Ohm R."/>
            <person name="Martin F."/>
            <person name="Silar P."/>
            <person name="Natvig D."/>
            <person name="Lalanne C."/>
            <person name="Gautier V."/>
            <person name="Ament-Velasquez S.L."/>
            <person name="Kruys A."/>
            <person name="Hutchinson M.I."/>
            <person name="Powell A.J."/>
            <person name="Barry K."/>
            <person name="Miller A.N."/>
            <person name="Grigoriev I.V."/>
            <person name="Debuchy R."/>
            <person name="Gladieux P."/>
            <person name="Thoren M.H."/>
            <person name="Johannesson H."/>
        </authorList>
    </citation>
    <scope>NUCLEOTIDE SEQUENCE</scope>
    <source>
        <strain evidence="12">PSN309</strain>
    </source>
</reference>
<evidence type="ECO:0000256" key="2">
    <source>
        <dbReference type="ARBA" id="ARBA00004123"/>
    </source>
</evidence>
<comment type="similarity">
    <text evidence="4">Belongs to the YAE1 family.</text>
</comment>
<dbReference type="PANTHER" id="PTHR18829:SF0">
    <property type="entry name" value="PROTEIN YAE1 HOMOLOG"/>
    <property type="match status" value="1"/>
</dbReference>
<keyword evidence="8" id="KW-0963">Cytoplasm</keyword>
<gene>
    <name evidence="12" type="ORF">QBC35DRAFT_100425</name>
</gene>
<dbReference type="InterPro" id="IPR019191">
    <property type="entry name" value="Essential_protein_Yae1_N"/>
</dbReference>
<dbReference type="PANTHER" id="PTHR18829">
    <property type="entry name" value="PROTEIN YAE1 HOMOLOG"/>
    <property type="match status" value="1"/>
</dbReference>
<proteinExistence type="inferred from homology"/>
<feature type="compositionally biased region" description="Basic and acidic residues" evidence="10">
    <location>
        <begin position="238"/>
        <end position="257"/>
    </location>
</feature>
<comment type="caution">
    <text evidence="12">The sequence shown here is derived from an EMBL/GenBank/DDBJ whole genome shotgun (WGS) entry which is preliminary data.</text>
</comment>
<evidence type="ECO:0000256" key="10">
    <source>
        <dbReference type="SAM" id="MobiDB-lite"/>
    </source>
</evidence>
<evidence type="ECO:0000256" key="8">
    <source>
        <dbReference type="ARBA" id="ARBA00022490"/>
    </source>
</evidence>
<dbReference type="GO" id="GO:0005737">
    <property type="term" value="C:cytoplasm"/>
    <property type="evidence" value="ECO:0007669"/>
    <property type="project" value="UniProtKB-SubCell"/>
</dbReference>
<keyword evidence="9" id="KW-0539">Nucleus</keyword>
<dbReference type="AlphaFoldDB" id="A0AAN6X3N9"/>
<evidence type="ECO:0000256" key="4">
    <source>
        <dbReference type="ARBA" id="ARBA00007096"/>
    </source>
</evidence>
<feature type="compositionally biased region" description="Polar residues" evidence="10">
    <location>
        <begin position="19"/>
        <end position="33"/>
    </location>
</feature>
<evidence type="ECO:0000313" key="13">
    <source>
        <dbReference type="Proteomes" id="UP001302126"/>
    </source>
</evidence>
<evidence type="ECO:0000256" key="6">
    <source>
        <dbReference type="ARBA" id="ARBA00017286"/>
    </source>
</evidence>
<dbReference type="Proteomes" id="UP001302126">
    <property type="component" value="Unassembled WGS sequence"/>
</dbReference>
<dbReference type="GO" id="GO:0005634">
    <property type="term" value="C:nucleus"/>
    <property type="evidence" value="ECO:0007669"/>
    <property type="project" value="UniProtKB-SubCell"/>
</dbReference>
<comment type="subunit">
    <text evidence="5">May form a complex with LTO1.</text>
</comment>
<organism evidence="12 13">
    <name type="scientific">Podospora australis</name>
    <dbReference type="NCBI Taxonomy" id="1536484"/>
    <lineage>
        <taxon>Eukaryota</taxon>
        <taxon>Fungi</taxon>
        <taxon>Dikarya</taxon>
        <taxon>Ascomycota</taxon>
        <taxon>Pezizomycotina</taxon>
        <taxon>Sordariomycetes</taxon>
        <taxon>Sordariomycetidae</taxon>
        <taxon>Sordariales</taxon>
        <taxon>Podosporaceae</taxon>
        <taxon>Podospora</taxon>
    </lineage>
</organism>
<evidence type="ECO:0000256" key="1">
    <source>
        <dbReference type="ARBA" id="ARBA00003836"/>
    </source>
</evidence>
<comment type="subcellular location">
    <subcellularLocation>
        <location evidence="3">Cytoplasm</location>
    </subcellularLocation>
    <subcellularLocation>
        <location evidence="2">Nucleus</location>
    </subcellularLocation>
</comment>
<dbReference type="InterPro" id="IPR038881">
    <property type="entry name" value="Yae1-like"/>
</dbReference>
<reference evidence="12" key="1">
    <citation type="journal article" date="2023" name="Mol. Phylogenet. Evol.">
        <title>Genome-scale phylogeny and comparative genomics of the fungal order Sordariales.</title>
        <authorList>
            <person name="Hensen N."/>
            <person name="Bonometti L."/>
            <person name="Westerberg I."/>
            <person name="Brannstrom I.O."/>
            <person name="Guillou S."/>
            <person name="Cros-Aarteil S."/>
            <person name="Calhoun S."/>
            <person name="Haridas S."/>
            <person name="Kuo A."/>
            <person name="Mondo S."/>
            <person name="Pangilinan J."/>
            <person name="Riley R."/>
            <person name="LaButti K."/>
            <person name="Andreopoulos B."/>
            <person name="Lipzen A."/>
            <person name="Chen C."/>
            <person name="Yan M."/>
            <person name="Daum C."/>
            <person name="Ng V."/>
            <person name="Clum A."/>
            <person name="Steindorff A."/>
            <person name="Ohm R.A."/>
            <person name="Martin F."/>
            <person name="Silar P."/>
            <person name="Natvig D.O."/>
            <person name="Lalanne C."/>
            <person name="Gautier V."/>
            <person name="Ament-Velasquez S.L."/>
            <person name="Kruys A."/>
            <person name="Hutchinson M.I."/>
            <person name="Powell A.J."/>
            <person name="Barry K."/>
            <person name="Miller A.N."/>
            <person name="Grigoriev I.V."/>
            <person name="Debuchy R."/>
            <person name="Gladieux P."/>
            <person name="Hiltunen Thoren M."/>
            <person name="Johannesson H."/>
        </authorList>
    </citation>
    <scope>NUCLEOTIDE SEQUENCE</scope>
    <source>
        <strain evidence="12">PSN309</strain>
    </source>
</reference>
<feature type="region of interest" description="Disordered" evidence="10">
    <location>
        <begin position="1"/>
        <end position="42"/>
    </location>
</feature>
<sequence>MLLRHTSGPEDRDEDIFHSMTSHNPNQTTTQEMNAHPREEEENPDMFDDVWGDDDDQTISSQNNFYQNDTRPTAVPQSDISRLQQEHTTAGYRDGITRAKASSVQAGFDEGFSLGATIGARAGQLLGLLEGLAAAIGLHSLNHSSPQTSEEVKRIGDLLAEARKELAVTSIFSPTFWAEDGTWIYPVQEGQVVQGEIVFADVAAAHPLVRKWDGIVRAEAAGYGVDWEVLKDEAEDVRRDEIEGRRDDNEEIKKNGEVKPAAKGSEALAW</sequence>
<evidence type="ECO:0000256" key="5">
    <source>
        <dbReference type="ARBA" id="ARBA00011427"/>
    </source>
</evidence>
<evidence type="ECO:0000259" key="11">
    <source>
        <dbReference type="Pfam" id="PF09811"/>
    </source>
</evidence>
<comment type="function">
    <text evidence="1">The complex LTO1:YAE1 may function as a target specific adapter that probably recruits apo-RPLI1 to the cytosolic iron-sulfur protein assembly (CIA) complex machinery. May be required for biogenesis of the large ribosomal subunit and initiation of translation.</text>
</comment>
<feature type="region of interest" description="Disordered" evidence="10">
    <location>
        <begin position="62"/>
        <end position="81"/>
    </location>
</feature>
<protein>
    <recommendedName>
        <fullName evidence="7">Protein YAE1</fullName>
    </recommendedName>
    <alternativeName>
        <fullName evidence="6">Protein yae1</fullName>
    </alternativeName>
</protein>
<evidence type="ECO:0000313" key="12">
    <source>
        <dbReference type="EMBL" id="KAK4193259.1"/>
    </source>
</evidence>
<feature type="region of interest" description="Disordered" evidence="10">
    <location>
        <begin position="238"/>
        <end position="270"/>
    </location>
</feature>
<name>A0AAN6X3N9_9PEZI</name>
<dbReference type="Pfam" id="PF09811">
    <property type="entry name" value="Yae1_N"/>
    <property type="match status" value="1"/>
</dbReference>
<evidence type="ECO:0000256" key="7">
    <source>
        <dbReference type="ARBA" id="ARBA00018400"/>
    </source>
</evidence>
<evidence type="ECO:0000256" key="9">
    <source>
        <dbReference type="ARBA" id="ARBA00023242"/>
    </source>
</evidence>
<evidence type="ECO:0000256" key="3">
    <source>
        <dbReference type="ARBA" id="ARBA00004496"/>
    </source>
</evidence>